<gene>
    <name evidence="1" type="ORF">ECPE_LOCUS17865</name>
</gene>
<reference evidence="3" key="1">
    <citation type="submission" date="2016-06" db="UniProtKB">
        <authorList>
            <consortium name="WormBaseParasite"/>
        </authorList>
    </citation>
    <scope>IDENTIFICATION</scope>
</reference>
<accession>A0A183BF80</accession>
<keyword evidence="2" id="KW-1185">Reference proteome</keyword>
<dbReference type="OrthoDB" id="10069252at2759"/>
<dbReference type="WBParaSite" id="ECPE_0001791001-mRNA-1">
    <property type="protein sequence ID" value="ECPE_0001791001-mRNA-1"/>
    <property type="gene ID" value="ECPE_0001791001"/>
</dbReference>
<dbReference type="AlphaFoldDB" id="A0A183BF80"/>
<evidence type="ECO:0000313" key="3">
    <source>
        <dbReference type="WBParaSite" id="ECPE_0001791001-mRNA-1"/>
    </source>
</evidence>
<evidence type="ECO:0000313" key="2">
    <source>
        <dbReference type="Proteomes" id="UP000272942"/>
    </source>
</evidence>
<proteinExistence type="predicted"/>
<sequence length="149" mass="17154">MLNLSEVRRKRLMDTAWQLWLNYLGVTGELGEAAWGHASTEPIRATRTLMDLCDVKWIQQRGTTSLLAYLTGPTTRGPRPSRTNREAEATEHRLRQFMWAGWSTLYEPNEGRESKDPFLKPLLGHYLTRNIILESGALFSHFVLSPQLR</sequence>
<reference evidence="1 2" key="2">
    <citation type="submission" date="2018-11" db="EMBL/GenBank/DDBJ databases">
        <authorList>
            <consortium name="Pathogen Informatics"/>
        </authorList>
    </citation>
    <scope>NUCLEOTIDE SEQUENCE [LARGE SCALE GENOMIC DNA]</scope>
    <source>
        <strain evidence="1 2">Egypt</strain>
    </source>
</reference>
<dbReference type="Proteomes" id="UP000272942">
    <property type="component" value="Unassembled WGS sequence"/>
</dbReference>
<name>A0A183BF80_9TREM</name>
<organism evidence="3">
    <name type="scientific">Echinostoma caproni</name>
    <dbReference type="NCBI Taxonomy" id="27848"/>
    <lineage>
        <taxon>Eukaryota</taxon>
        <taxon>Metazoa</taxon>
        <taxon>Spiralia</taxon>
        <taxon>Lophotrochozoa</taxon>
        <taxon>Platyhelminthes</taxon>
        <taxon>Trematoda</taxon>
        <taxon>Digenea</taxon>
        <taxon>Plagiorchiida</taxon>
        <taxon>Echinostomata</taxon>
        <taxon>Echinostomatoidea</taxon>
        <taxon>Echinostomatidae</taxon>
        <taxon>Echinostoma</taxon>
    </lineage>
</organism>
<evidence type="ECO:0000313" key="1">
    <source>
        <dbReference type="EMBL" id="VDP95192.1"/>
    </source>
</evidence>
<protein>
    <submittedName>
        <fullName evidence="3">Hepar_II_III_N domain-containing protein</fullName>
    </submittedName>
</protein>
<dbReference type="EMBL" id="UZAN01072305">
    <property type="protein sequence ID" value="VDP95192.1"/>
    <property type="molecule type" value="Genomic_DNA"/>
</dbReference>